<evidence type="ECO:0000256" key="1">
    <source>
        <dbReference type="ARBA" id="ARBA00005417"/>
    </source>
</evidence>
<dbReference type="SMART" id="SM00382">
    <property type="entry name" value="AAA"/>
    <property type="match status" value="1"/>
</dbReference>
<evidence type="ECO:0000256" key="4">
    <source>
        <dbReference type="ARBA" id="ARBA00022840"/>
    </source>
</evidence>
<accession>A0A6L7G570</accession>
<dbReference type="InterPro" id="IPR017871">
    <property type="entry name" value="ABC_transporter-like_CS"/>
</dbReference>
<dbReference type="InterPro" id="IPR027417">
    <property type="entry name" value="P-loop_NTPase"/>
</dbReference>
<dbReference type="PANTHER" id="PTHR42788">
    <property type="entry name" value="TAURINE IMPORT ATP-BINDING PROTEIN-RELATED"/>
    <property type="match status" value="1"/>
</dbReference>
<dbReference type="CDD" id="cd03293">
    <property type="entry name" value="ABC_NrtD_SsuB_transporters"/>
    <property type="match status" value="1"/>
</dbReference>
<keyword evidence="3" id="KW-0547">Nucleotide-binding</keyword>
<evidence type="ECO:0000259" key="5">
    <source>
        <dbReference type="PROSITE" id="PS50893"/>
    </source>
</evidence>
<organism evidence="6 7">
    <name type="scientific">Pseudooceanicola albus</name>
    <dbReference type="NCBI Taxonomy" id="2692189"/>
    <lineage>
        <taxon>Bacteria</taxon>
        <taxon>Pseudomonadati</taxon>
        <taxon>Pseudomonadota</taxon>
        <taxon>Alphaproteobacteria</taxon>
        <taxon>Rhodobacterales</taxon>
        <taxon>Paracoccaceae</taxon>
        <taxon>Pseudooceanicola</taxon>
    </lineage>
</organism>
<dbReference type="Proteomes" id="UP000477911">
    <property type="component" value="Unassembled WGS sequence"/>
</dbReference>
<dbReference type="GO" id="GO:0016887">
    <property type="term" value="F:ATP hydrolysis activity"/>
    <property type="evidence" value="ECO:0007669"/>
    <property type="project" value="InterPro"/>
</dbReference>
<comment type="caution">
    <text evidence="6">The sequence shown here is derived from an EMBL/GenBank/DDBJ whole genome shotgun (WGS) entry which is preliminary data.</text>
</comment>
<dbReference type="PROSITE" id="PS50893">
    <property type="entry name" value="ABC_TRANSPORTER_2"/>
    <property type="match status" value="1"/>
</dbReference>
<evidence type="ECO:0000256" key="2">
    <source>
        <dbReference type="ARBA" id="ARBA00022448"/>
    </source>
</evidence>
<dbReference type="InterPro" id="IPR050166">
    <property type="entry name" value="ABC_transporter_ATP-bind"/>
</dbReference>
<dbReference type="EMBL" id="WUMU01000014">
    <property type="protein sequence ID" value="MXN18687.1"/>
    <property type="molecule type" value="Genomic_DNA"/>
</dbReference>
<name>A0A6L7G570_9RHOB</name>
<dbReference type="Gene3D" id="3.40.50.300">
    <property type="entry name" value="P-loop containing nucleotide triphosphate hydrolases"/>
    <property type="match status" value="1"/>
</dbReference>
<keyword evidence="2" id="KW-0813">Transport</keyword>
<gene>
    <name evidence="6" type="ORF">GR170_12630</name>
</gene>
<evidence type="ECO:0000256" key="3">
    <source>
        <dbReference type="ARBA" id="ARBA00022741"/>
    </source>
</evidence>
<dbReference type="InterPro" id="IPR003593">
    <property type="entry name" value="AAA+_ATPase"/>
</dbReference>
<evidence type="ECO:0000313" key="7">
    <source>
        <dbReference type="Proteomes" id="UP000477911"/>
    </source>
</evidence>
<keyword evidence="7" id="KW-1185">Reference proteome</keyword>
<evidence type="ECO:0000313" key="6">
    <source>
        <dbReference type="EMBL" id="MXN18687.1"/>
    </source>
</evidence>
<reference evidence="6 7" key="1">
    <citation type="submission" date="2019-12" db="EMBL/GenBank/DDBJ databases">
        <authorList>
            <person name="Li M."/>
        </authorList>
    </citation>
    <scope>NUCLEOTIDE SEQUENCE [LARGE SCALE GENOMIC DNA]</scope>
    <source>
        <strain evidence="6 7">GBMRC 2024</strain>
    </source>
</reference>
<dbReference type="AlphaFoldDB" id="A0A6L7G570"/>
<dbReference type="PROSITE" id="PS00211">
    <property type="entry name" value="ABC_TRANSPORTER_1"/>
    <property type="match status" value="1"/>
</dbReference>
<proteinExistence type="inferred from homology"/>
<feature type="domain" description="ABC transporter" evidence="5">
    <location>
        <begin position="17"/>
        <end position="249"/>
    </location>
</feature>
<sequence>MTSELTRDQAGPTGVSVRLGAVVKEFETETGELIRALDGLSLDVAAGEFIAIVGPSGCGKSTLLNILAGLDRASTGLVEIGGAPARGPHPEAGVVFQSDYLLPWRSVLDNVLLPIEIKGLDRKAHVPAAEQLLADVGLAGFGAKKPSELSGGMRQRAGICRAIIQKPGLLLMDEPFGALDALTREQMIIDLQALWLRLGNTVIFITHGIDEAVFLADRVIVLSPRPGRIDLDLKVDMARPRQWAEAHADPEFQRCIGEVRRCFERRGVLHRAQG</sequence>
<dbReference type="GO" id="GO:0005524">
    <property type="term" value="F:ATP binding"/>
    <property type="evidence" value="ECO:0007669"/>
    <property type="project" value="UniProtKB-KW"/>
</dbReference>
<protein>
    <submittedName>
        <fullName evidence="6">ATP-binding cassette domain-containing protein</fullName>
    </submittedName>
</protein>
<comment type="similarity">
    <text evidence="1">Belongs to the ABC transporter superfamily.</text>
</comment>
<dbReference type="Pfam" id="PF00005">
    <property type="entry name" value="ABC_tran"/>
    <property type="match status" value="1"/>
</dbReference>
<dbReference type="SUPFAM" id="SSF52540">
    <property type="entry name" value="P-loop containing nucleoside triphosphate hydrolases"/>
    <property type="match status" value="1"/>
</dbReference>
<dbReference type="InterPro" id="IPR003439">
    <property type="entry name" value="ABC_transporter-like_ATP-bd"/>
</dbReference>
<keyword evidence="4 6" id="KW-0067">ATP-binding</keyword>
<dbReference type="RefSeq" id="WP_160894817.1">
    <property type="nucleotide sequence ID" value="NZ_WUMU01000014.1"/>
</dbReference>
<dbReference type="PANTHER" id="PTHR42788:SF13">
    <property type="entry name" value="ALIPHATIC SULFONATES IMPORT ATP-BINDING PROTEIN SSUB"/>
    <property type="match status" value="1"/>
</dbReference>